<protein>
    <submittedName>
        <fullName evidence="1">Uncharacterized protein</fullName>
    </submittedName>
</protein>
<name>L1L965_9ACTN</name>
<dbReference type="AlphaFoldDB" id="L1L965"/>
<dbReference type="Proteomes" id="UP000010411">
    <property type="component" value="Unassembled WGS sequence"/>
</dbReference>
<evidence type="ECO:0000313" key="1">
    <source>
        <dbReference type="EMBL" id="EKX69173.1"/>
    </source>
</evidence>
<proteinExistence type="predicted"/>
<reference evidence="1 2" key="1">
    <citation type="submission" date="2012-11" db="EMBL/GenBank/DDBJ databases">
        <authorList>
            <person name="Huguet-Tapia J.C."/>
            <person name="Durkin A.S."/>
            <person name="Pettis G.S."/>
            <person name="Badger J.H."/>
        </authorList>
    </citation>
    <scope>NUCLEOTIDE SEQUENCE [LARGE SCALE GENOMIC DNA]</scope>
    <source>
        <strain evidence="1 2">91-03</strain>
    </source>
</reference>
<organism evidence="1 2">
    <name type="scientific">Streptomyces ipomoeae 91-03</name>
    <dbReference type="NCBI Taxonomy" id="698759"/>
    <lineage>
        <taxon>Bacteria</taxon>
        <taxon>Bacillati</taxon>
        <taxon>Actinomycetota</taxon>
        <taxon>Actinomycetes</taxon>
        <taxon>Kitasatosporales</taxon>
        <taxon>Streptomycetaceae</taxon>
        <taxon>Streptomyces</taxon>
    </lineage>
</organism>
<dbReference type="EMBL" id="AEJC01000022">
    <property type="protein sequence ID" value="EKX69173.1"/>
    <property type="molecule type" value="Genomic_DNA"/>
</dbReference>
<comment type="caution">
    <text evidence="1">The sequence shown here is derived from an EMBL/GenBank/DDBJ whole genome shotgun (WGS) entry which is preliminary data.</text>
</comment>
<sequence>MGWPIATGVIEGSCRFLVKDRLDATGARWSLTGAEVVLLLRAVIDNGDFERYWRYFTELDHLHTHALRYQGQLALAA</sequence>
<accession>L1L965</accession>
<gene>
    <name evidence="1" type="ORF">STRIP9103_04997</name>
</gene>
<evidence type="ECO:0000313" key="2">
    <source>
        <dbReference type="Proteomes" id="UP000010411"/>
    </source>
</evidence>
<keyword evidence="2" id="KW-1185">Reference proteome</keyword>
<dbReference type="PATRIC" id="fig|698759.3.peg.248"/>
<dbReference type="RefSeq" id="WP_009294452.1">
    <property type="nucleotide sequence ID" value="NZ_AEJC01000022.1"/>
</dbReference>